<protein>
    <submittedName>
        <fullName evidence="1 2">BTB/POZ domain-containing protein KCTD15-like protein</fullName>
    </submittedName>
</protein>
<dbReference type="Proteomes" id="UP000030765">
    <property type="component" value="Unassembled WGS sequence"/>
</dbReference>
<reference evidence="1 3" key="1">
    <citation type="journal article" date="2014" name="BMC Genomics">
        <title>Genome sequence of Anopheles sinensis provides insight into genetics basis of mosquito competence for malaria parasites.</title>
        <authorList>
            <person name="Zhou D."/>
            <person name="Zhang D."/>
            <person name="Ding G."/>
            <person name="Shi L."/>
            <person name="Hou Q."/>
            <person name="Ye Y."/>
            <person name="Xu Y."/>
            <person name="Zhou H."/>
            <person name="Xiong C."/>
            <person name="Li S."/>
            <person name="Yu J."/>
            <person name="Hong S."/>
            <person name="Yu X."/>
            <person name="Zou P."/>
            <person name="Chen C."/>
            <person name="Chang X."/>
            <person name="Wang W."/>
            <person name="Lv Y."/>
            <person name="Sun Y."/>
            <person name="Ma L."/>
            <person name="Shen B."/>
            <person name="Zhu C."/>
        </authorList>
    </citation>
    <scope>NUCLEOTIDE SEQUENCE [LARGE SCALE GENOMIC DNA]</scope>
</reference>
<dbReference type="EMBL" id="KE525421">
    <property type="protein sequence ID" value="KFB53724.1"/>
    <property type="molecule type" value="Genomic_DNA"/>
</dbReference>
<sequence length="76" mass="8375">MHPRNIPSTTFPEHLVRIASGWAKLNIQLQLQLKTECGSEIVPQSGGGNENGQFRLCKLHTLPPLRLSGTTAQKDI</sequence>
<proteinExistence type="predicted"/>
<evidence type="ECO:0000313" key="1">
    <source>
        <dbReference type="EMBL" id="KFB53724.1"/>
    </source>
</evidence>
<evidence type="ECO:0000313" key="3">
    <source>
        <dbReference type="Proteomes" id="UP000030765"/>
    </source>
</evidence>
<organism evidence="1">
    <name type="scientific">Anopheles sinensis</name>
    <name type="common">Mosquito</name>
    <dbReference type="NCBI Taxonomy" id="74873"/>
    <lineage>
        <taxon>Eukaryota</taxon>
        <taxon>Metazoa</taxon>
        <taxon>Ecdysozoa</taxon>
        <taxon>Arthropoda</taxon>
        <taxon>Hexapoda</taxon>
        <taxon>Insecta</taxon>
        <taxon>Pterygota</taxon>
        <taxon>Neoptera</taxon>
        <taxon>Endopterygota</taxon>
        <taxon>Diptera</taxon>
        <taxon>Nematocera</taxon>
        <taxon>Culicoidea</taxon>
        <taxon>Culicidae</taxon>
        <taxon>Anophelinae</taxon>
        <taxon>Anopheles</taxon>
    </lineage>
</organism>
<dbReference type="AlphaFoldDB" id="A0A084WU30"/>
<dbReference type="EMBL" id="ATLV01026995">
    <property type="status" value="NOT_ANNOTATED_CDS"/>
    <property type="molecule type" value="Genomic_DNA"/>
</dbReference>
<name>A0A084WU30_ANOSI</name>
<dbReference type="EnsemblMetazoa" id="ASIC022102-RA">
    <property type="protein sequence ID" value="ASIC022102-PA"/>
    <property type="gene ID" value="ASIC022102"/>
</dbReference>
<gene>
    <name evidence="1" type="ORF">ZHAS_00022102</name>
</gene>
<dbReference type="VEuPathDB" id="VectorBase:ASIC022102"/>
<keyword evidence="3" id="KW-1185">Reference proteome</keyword>
<accession>A0A084WU30</accession>
<reference evidence="2" key="2">
    <citation type="submission" date="2020-05" db="UniProtKB">
        <authorList>
            <consortium name="EnsemblMetazoa"/>
        </authorList>
    </citation>
    <scope>IDENTIFICATION</scope>
</reference>
<evidence type="ECO:0000313" key="2">
    <source>
        <dbReference type="EnsemblMetazoa" id="ASIC022102-PA"/>
    </source>
</evidence>